<dbReference type="CDD" id="cd18791">
    <property type="entry name" value="SF2_C_RHA"/>
    <property type="match status" value="1"/>
</dbReference>
<dbReference type="Gene3D" id="1.20.120.1080">
    <property type="match status" value="1"/>
</dbReference>
<dbReference type="GO" id="GO:0003723">
    <property type="term" value="F:RNA binding"/>
    <property type="evidence" value="ECO:0007669"/>
    <property type="project" value="TreeGrafter"/>
</dbReference>
<dbReference type="InterPro" id="IPR027417">
    <property type="entry name" value="P-loop_NTPase"/>
</dbReference>
<dbReference type="GO" id="GO:0016787">
    <property type="term" value="F:hydrolase activity"/>
    <property type="evidence" value="ECO:0007669"/>
    <property type="project" value="UniProtKB-KW"/>
</dbReference>
<comment type="catalytic activity">
    <reaction evidence="7">
        <text>ATP + H2O = ADP + phosphate + H(+)</text>
        <dbReference type="Rhea" id="RHEA:13065"/>
        <dbReference type="ChEBI" id="CHEBI:15377"/>
        <dbReference type="ChEBI" id="CHEBI:15378"/>
        <dbReference type="ChEBI" id="CHEBI:30616"/>
        <dbReference type="ChEBI" id="CHEBI:43474"/>
        <dbReference type="ChEBI" id="CHEBI:456216"/>
        <dbReference type="EC" id="3.6.4.13"/>
    </reaction>
</comment>
<name>A0A261Y298_9FUNG</name>
<dbReference type="Pfam" id="PF00270">
    <property type="entry name" value="DEAD"/>
    <property type="match status" value="1"/>
</dbReference>
<gene>
    <name evidence="11" type="ORF">BZG36_01812</name>
</gene>
<evidence type="ECO:0000256" key="3">
    <source>
        <dbReference type="ARBA" id="ARBA00022741"/>
    </source>
</evidence>
<evidence type="ECO:0000256" key="8">
    <source>
        <dbReference type="SAM" id="MobiDB-lite"/>
    </source>
</evidence>
<dbReference type="EMBL" id="MVBO01000031">
    <property type="protein sequence ID" value="OZJ04713.1"/>
    <property type="molecule type" value="Genomic_DNA"/>
</dbReference>
<keyword evidence="4" id="KW-0378">Hydrolase</keyword>
<dbReference type="CDD" id="cd17980">
    <property type="entry name" value="DEXHc_DHX35"/>
    <property type="match status" value="1"/>
</dbReference>
<evidence type="ECO:0000256" key="5">
    <source>
        <dbReference type="ARBA" id="ARBA00022806"/>
    </source>
</evidence>
<keyword evidence="3" id="KW-0547">Nucleotide-binding</keyword>
<feature type="compositionally biased region" description="Basic residues" evidence="8">
    <location>
        <begin position="294"/>
        <end position="308"/>
    </location>
</feature>
<evidence type="ECO:0000259" key="10">
    <source>
        <dbReference type="PROSITE" id="PS51194"/>
    </source>
</evidence>
<feature type="domain" description="Helicase ATP-binding" evidence="9">
    <location>
        <begin position="525"/>
        <end position="689"/>
    </location>
</feature>
<dbReference type="PROSITE" id="PS00690">
    <property type="entry name" value="DEAH_ATP_HELICASE"/>
    <property type="match status" value="1"/>
</dbReference>
<dbReference type="EC" id="3.6.4.13" evidence="2"/>
<feature type="region of interest" description="Disordered" evidence="8">
    <location>
        <begin position="289"/>
        <end position="317"/>
    </location>
</feature>
<dbReference type="GO" id="GO:0005524">
    <property type="term" value="F:ATP binding"/>
    <property type="evidence" value="ECO:0007669"/>
    <property type="project" value="UniProtKB-KW"/>
</dbReference>
<comment type="similarity">
    <text evidence="1">Belongs to the DEAD box helicase family. DEAH subfamily.</text>
</comment>
<evidence type="ECO:0000256" key="6">
    <source>
        <dbReference type="ARBA" id="ARBA00022840"/>
    </source>
</evidence>
<dbReference type="InterPro" id="IPR048333">
    <property type="entry name" value="HA2_WH"/>
</dbReference>
<keyword evidence="12" id="KW-1185">Reference proteome</keyword>
<dbReference type="GO" id="GO:0003724">
    <property type="term" value="F:RNA helicase activity"/>
    <property type="evidence" value="ECO:0007669"/>
    <property type="project" value="UniProtKB-EC"/>
</dbReference>
<sequence length="1157" mass="132191">MLYDRLKAFLFTLYYYLHLLLLHWNKWVFDPRPKQRDLYARRIVVLGDDHAFGFGDWSGPGVPTGIAHKITLATFREPTLRQRWRLQRVFENPKTSGADIYVIALGSNDARYTSLTPAETLANLQSICDYILEKCTASVDPTIYVLSIPTAGDQELLTPEKQSDNRHRNELMAQWLEGETAQQPGPNIRAGPRIDLSNYDYERRNIYWYDQRHFNKRGYTQITKDLILIMRGDMVKREFAIFTRQLDCPLCKTPATFVIYDVDEAASTFKRLYFDQGSFNYERSVVRAEEVRRQRQRDRRRHKSRRRIPAAPSSKPVNMDLPASLQGPFVYIDPTCHMPIPRPSSQLPYDPSSPTSKILYRQNVYTNDLTSTPLPISPYYRHVDYLMPNHLPRAIPFIQRDLQALLRDDYDDMILHHVQEAFLIPYHQHLQHPTQAIIRALAGWFGEEDQTSPKITSRFVSEVLDFVKSGLSMAQYDQQKNTVDRESERESGESLVAYAKQHYAQLTIKQQRERLPIFKSRTALLYLVEKYQTVIVVGQTGCGKTTQLPQYLEEAGWAAGGRMIACTQPRRVAATTVAQRVAEEKGTQLGREVGYTIRFEDVSSDKTAIKYMTDGMLFRETMMDPLLSKYSVIMVDEAHERTLYTDILIGILKKIQRKRPELRLIISSATLDAESFYGFFNHNTTDDPSKDTVSIISLEGRMYPVDILYTNEPVPDYVESTIQTVFDIHTKEAEGDILVFMTGRDEIDTVVQEIYTRAVTLPAKSPKILALPIYAGLPADQQMEIFDTTPANTRKVVVATNIAEASITIEGIAYVVDCGFVKLRAYNPMIGMESLTTTPISKASAIQRAGRAGRVRSGKAFRLYTEESYTQLRDASIPEIQRSNLATLILQLKALGIDNVLRFNFLTAPPAQMMARALEFLYSLKALDEYGRLTIPMGMRLAEFPLDPMLAKILLDSPRFGCTDEMLTIAAMVSVQNVFVDPSRASKETVDHMRRKFYAQEGDHLTLLNVYTAFVTKGQKSAKWCSQHYLNFKNLSRAMGIRSQLSGYLRRFGIQVTKSSKRASSEQIRKCLASGYFAQAAKAMEDGSGRFRTLRDGVILHTHPSSVLFTRNPQCVIFHEVVETTKNFMRDLTVVEPAWLAEEAPHFYQMERKMPPL</sequence>
<dbReference type="CDD" id="cd00229">
    <property type="entry name" value="SGNH_hydrolase"/>
    <property type="match status" value="1"/>
</dbReference>
<comment type="caution">
    <text evidence="11">The sequence shown here is derived from an EMBL/GenBank/DDBJ whole genome shotgun (WGS) entry which is preliminary data.</text>
</comment>
<dbReference type="PROSITE" id="PS51192">
    <property type="entry name" value="HELICASE_ATP_BIND_1"/>
    <property type="match status" value="1"/>
</dbReference>
<dbReference type="InterPro" id="IPR036514">
    <property type="entry name" value="SGNH_hydro_sf"/>
</dbReference>
<keyword evidence="5" id="KW-0347">Helicase</keyword>
<dbReference type="InterPro" id="IPR002464">
    <property type="entry name" value="DNA/RNA_helicase_DEAH_CS"/>
</dbReference>
<dbReference type="Gene3D" id="3.40.50.300">
    <property type="entry name" value="P-loop containing nucleotide triphosphate hydrolases"/>
    <property type="match status" value="2"/>
</dbReference>
<evidence type="ECO:0000256" key="2">
    <source>
        <dbReference type="ARBA" id="ARBA00012552"/>
    </source>
</evidence>
<dbReference type="InterPro" id="IPR014001">
    <property type="entry name" value="Helicase_ATP-bd"/>
</dbReference>
<dbReference type="AlphaFoldDB" id="A0A261Y298"/>
<dbReference type="GO" id="GO:0071013">
    <property type="term" value="C:catalytic step 2 spliceosome"/>
    <property type="evidence" value="ECO:0007669"/>
    <property type="project" value="TreeGrafter"/>
</dbReference>
<dbReference type="Pfam" id="PF00271">
    <property type="entry name" value="Helicase_C"/>
    <property type="match status" value="1"/>
</dbReference>
<dbReference type="SMART" id="SM00847">
    <property type="entry name" value="HA2"/>
    <property type="match status" value="1"/>
</dbReference>
<dbReference type="InterPro" id="IPR001650">
    <property type="entry name" value="Helicase_C-like"/>
</dbReference>
<evidence type="ECO:0000256" key="7">
    <source>
        <dbReference type="ARBA" id="ARBA00047984"/>
    </source>
</evidence>
<evidence type="ECO:0000313" key="11">
    <source>
        <dbReference type="EMBL" id="OZJ04713.1"/>
    </source>
</evidence>
<dbReference type="PANTHER" id="PTHR18934:SF136">
    <property type="entry name" value="ATP-DEPENDENT RNA HELICASE DHX35-RELATED"/>
    <property type="match status" value="1"/>
</dbReference>
<proteinExistence type="inferred from homology"/>
<dbReference type="Pfam" id="PF21010">
    <property type="entry name" value="HA2_C"/>
    <property type="match status" value="1"/>
</dbReference>
<dbReference type="InterPro" id="IPR011545">
    <property type="entry name" value="DEAD/DEAH_box_helicase_dom"/>
</dbReference>
<dbReference type="PROSITE" id="PS51194">
    <property type="entry name" value="HELICASE_CTER"/>
    <property type="match status" value="1"/>
</dbReference>
<dbReference type="Pfam" id="PF07717">
    <property type="entry name" value="OB_NTP_bind"/>
    <property type="match status" value="1"/>
</dbReference>
<dbReference type="InterPro" id="IPR011709">
    <property type="entry name" value="DEAD-box_helicase_OB_fold"/>
</dbReference>
<dbReference type="Pfam" id="PF04408">
    <property type="entry name" value="WHD_HA2"/>
    <property type="match status" value="1"/>
</dbReference>
<dbReference type="InterPro" id="IPR007502">
    <property type="entry name" value="Helicase-assoc_dom"/>
</dbReference>
<dbReference type="FunFam" id="3.40.50.300:FF:000767">
    <property type="entry name" value="Putative ATP-dependent RNA helicase DHX35"/>
    <property type="match status" value="1"/>
</dbReference>
<dbReference type="SMART" id="SM00487">
    <property type="entry name" value="DEXDc"/>
    <property type="match status" value="1"/>
</dbReference>
<reference evidence="11 12" key="1">
    <citation type="journal article" date="2017" name="Mycologia">
        <title>Bifiguratus adelaidae, gen. et sp. nov., a new member of Mucoromycotina in endophytic and soil-dwelling habitats.</title>
        <authorList>
            <person name="Torres-Cruz T.J."/>
            <person name="Billingsley Tobias T.L."/>
            <person name="Almatruk M."/>
            <person name="Hesse C."/>
            <person name="Kuske C.R."/>
            <person name="Desiro A."/>
            <person name="Benucci G.M."/>
            <person name="Bonito G."/>
            <person name="Stajich J.E."/>
            <person name="Dunlap C."/>
            <person name="Arnold A.E."/>
            <person name="Porras-Alfaro A."/>
        </authorList>
    </citation>
    <scope>NUCLEOTIDE SEQUENCE [LARGE SCALE GENOMIC DNA]</scope>
    <source>
        <strain evidence="11 12">AZ0501</strain>
    </source>
</reference>
<dbReference type="SUPFAM" id="SSF52540">
    <property type="entry name" value="P-loop containing nucleoside triphosphate hydrolases"/>
    <property type="match status" value="1"/>
</dbReference>
<accession>A0A261Y298</accession>
<evidence type="ECO:0000256" key="1">
    <source>
        <dbReference type="ARBA" id="ARBA00008792"/>
    </source>
</evidence>
<keyword evidence="6" id="KW-0067">ATP-binding</keyword>
<dbReference type="PANTHER" id="PTHR18934">
    <property type="entry name" value="ATP-DEPENDENT RNA HELICASE"/>
    <property type="match status" value="1"/>
</dbReference>
<dbReference type="SUPFAM" id="SSF52266">
    <property type="entry name" value="SGNH hydrolase"/>
    <property type="match status" value="1"/>
</dbReference>
<feature type="domain" description="Helicase C-terminal" evidence="10">
    <location>
        <begin position="721"/>
        <end position="896"/>
    </location>
</feature>
<organism evidence="11 12">
    <name type="scientific">Bifiguratus adelaidae</name>
    <dbReference type="NCBI Taxonomy" id="1938954"/>
    <lineage>
        <taxon>Eukaryota</taxon>
        <taxon>Fungi</taxon>
        <taxon>Fungi incertae sedis</taxon>
        <taxon>Mucoromycota</taxon>
        <taxon>Mucoromycotina</taxon>
        <taxon>Endogonomycetes</taxon>
        <taxon>Endogonales</taxon>
        <taxon>Endogonales incertae sedis</taxon>
        <taxon>Bifiguratus</taxon>
    </lineage>
</organism>
<dbReference type="Gene3D" id="3.40.50.1110">
    <property type="entry name" value="SGNH hydrolase"/>
    <property type="match status" value="1"/>
</dbReference>
<dbReference type="SMART" id="SM00490">
    <property type="entry name" value="HELICc"/>
    <property type="match status" value="1"/>
</dbReference>
<dbReference type="FunFam" id="3.40.50.300:FF:000578">
    <property type="entry name" value="probable ATP-dependent RNA helicase DHX35"/>
    <property type="match status" value="1"/>
</dbReference>
<evidence type="ECO:0000256" key="4">
    <source>
        <dbReference type="ARBA" id="ARBA00022801"/>
    </source>
</evidence>
<protein>
    <recommendedName>
        <fullName evidence="2">RNA helicase</fullName>
        <ecNumber evidence="2">3.6.4.13</ecNumber>
    </recommendedName>
</protein>
<dbReference type="Proteomes" id="UP000242875">
    <property type="component" value="Unassembled WGS sequence"/>
</dbReference>
<evidence type="ECO:0000259" key="9">
    <source>
        <dbReference type="PROSITE" id="PS51192"/>
    </source>
</evidence>
<dbReference type="OrthoDB" id="10253254at2759"/>
<evidence type="ECO:0000313" key="12">
    <source>
        <dbReference type="Proteomes" id="UP000242875"/>
    </source>
</evidence>